<name>A0ABW8HF97_9ACTN</name>
<sequence length="733" mass="78554">MLAVAGVLLGLWKPLLSARSDVLATRIKSRADRESRAMDALRALPTRKDKVLRVEEVTSRAVLDIHKAIPLPAGAAGIGLSDELPEYVARDIDADLRTYLTARSTTGGFALLVGPAAAGKTRTAYEALRQVLPDWRLLMPATGAEANELAAVGADLSHSVIWLNETQDFLTGSTPLSAATVRRLLADTARPVILLGTIWPDRYDQLRGMPDAPGSRSVGHLAADSQSTEGGQSLVGAEAGQPSESPGHNARDVLNQARPFAVSGFSGAEWERTAELARRDPRLALAAAHRESRMGMTQILSAAPELIHRWEQADNPYGKAVLTAAVTARRCGHPDTLPNSVLQALASHFLTGTQRATATATWFDDALEWACRPVHHAGDIAPLLPHAKIIGHIDGYRVTDILTHHLAPTSPAQPPDRLSHDVWDTLMATVTEDACNSVGYAAYVNNQLPQATAAWTRAGEAGHTEAMFNLGVLLFDQGDNDGARIWWARAAEQGHTGSMRAVGALLHRQGDTDGARTWYTRAAEGGHIESMGALALLLSDQGDTDGARTWYTRAAEGGNTVAMTVLAVLLKEQGDTDGAHTWWTRAAEGGNTLAMTYVGLQQHDLGDTDGARTWWTQAANAGHADAMVKLGALLRREEGDTDGARSWWTQAANAGDIDAMFNLAVLQYEQGDTDSARTWWTHAAEGGNTLAMVNLGVLQYEQGDADGARTWWTRAAERGDATAASSLAQLREG</sequence>
<comment type="caution">
    <text evidence="2">The sequence shown here is derived from an EMBL/GenBank/DDBJ whole genome shotgun (WGS) entry which is preliminary data.</text>
</comment>
<evidence type="ECO:0000256" key="1">
    <source>
        <dbReference type="SAM" id="MobiDB-lite"/>
    </source>
</evidence>
<dbReference type="InterPro" id="IPR006597">
    <property type="entry name" value="Sel1-like"/>
</dbReference>
<evidence type="ECO:0000313" key="3">
    <source>
        <dbReference type="Proteomes" id="UP001617907"/>
    </source>
</evidence>
<dbReference type="PANTHER" id="PTHR11102">
    <property type="entry name" value="SEL-1-LIKE PROTEIN"/>
    <property type="match status" value="1"/>
</dbReference>
<dbReference type="Pfam" id="PF13432">
    <property type="entry name" value="TPR_16"/>
    <property type="match status" value="2"/>
</dbReference>
<dbReference type="PANTHER" id="PTHR11102:SF160">
    <property type="entry name" value="ERAD-ASSOCIATED E3 UBIQUITIN-PROTEIN LIGASE COMPONENT HRD3"/>
    <property type="match status" value="1"/>
</dbReference>
<dbReference type="Pfam" id="PF07721">
    <property type="entry name" value="TPR_4"/>
    <property type="match status" value="3"/>
</dbReference>
<dbReference type="SUPFAM" id="SSF81901">
    <property type="entry name" value="HCP-like"/>
    <property type="match status" value="2"/>
</dbReference>
<organism evidence="2 3">
    <name type="scientific">Streptomyces ardesiacus</name>
    <dbReference type="NCBI Taxonomy" id="285564"/>
    <lineage>
        <taxon>Bacteria</taxon>
        <taxon>Bacillati</taxon>
        <taxon>Actinomycetota</taxon>
        <taxon>Actinomycetes</taxon>
        <taxon>Kitasatosporales</taxon>
        <taxon>Streptomycetaceae</taxon>
        <taxon>Streptomyces</taxon>
    </lineage>
</organism>
<proteinExistence type="predicted"/>
<evidence type="ECO:0000313" key="2">
    <source>
        <dbReference type="EMBL" id="MFJ6039431.1"/>
    </source>
</evidence>
<dbReference type="Proteomes" id="UP001617907">
    <property type="component" value="Unassembled WGS sequence"/>
</dbReference>
<dbReference type="InterPro" id="IPR050767">
    <property type="entry name" value="Sel1_AlgK"/>
</dbReference>
<reference evidence="2 3" key="1">
    <citation type="submission" date="2024-10" db="EMBL/GenBank/DDBJ databases">
        <title>The Natural Products Discovery Center: Release of the First 8490 Sequenced Strains for Exploring Actinobacteria Biosynthetic Diversity.</title>
        <authorList>
            <person name="Kalkreuter E."/>
            <person name="Kautsar S.A."/>
            <person name="Yang D."/>
            <person name="Bader C.D."/>
            <person name="Teijaro C.N."/>
            <person name="Fluegel L."/>
            <person name="Davis C.M."/>
            <person name="Simpson J.R."/>
            <person name="Lauterbach L."/>
            <person name="Steele A.D."/>
            <person name="Gui C."/>
            <person name="Meng S."/>
            <person name="Li G."/>
            <person name="Viehrig K."/>
            <person name="Ye F."/>
            <person name="Su P."/>
            <person name="Kiefer A.F."/>
            <person name="Nichols A."/>
            <person name="Cepeda A.J."/>
            <person name="Yan W."/>
            <person name="Fan B."/>
            <person name="Jiang Y."/>
            <person name="Adhikari A."/>
            <person name="Zheng C.-J."/>
            <person name="Schuster L."/>
            <person name="Cowan T.M."/>
            <person name="Smanski M.J."/>
            <person name="Chevrette M.G."/>
            <person name="De Carvalho L.P.S."/>
            <person name="Shen B."/>
        </authorList>
    </citation>
    <scope>NUCLEOTIDE SEQUENCE [LARGE SCALE GENOMIC DNA]</scope>
    <source>
        <strain evidence="2 3">NPDC093086</strain>
    </source>
</reference>
<dbReference type="Gene3D" id="1.25.40.10">
    <property type="entry name" value="Tetratricopeptide repeat domain"/>
    <property type="match status" value="2"/>
</dbReference>
<keyword evidence="3" id="KW-1185">Reference proteome</keyword>
<gene>
    <name evidence="2" type="ORF">ACIQFM_24615</name>
</gene>
<dbReference type="InterPro" id="IPR011717">
    <property type="entry name" value="TPR-4"/>
</dbReference>
<dbReference type="SMART" id="SM00671">
    <property type="entry name" value="SEL1"/>
    <property type="match status" value="8"/>
</dbReference>
<accession>A0ABW8HF97</accession>
<protein>
    <submittedName>
        <fullName evidence="2">Tetratricopeptide repeat protein</fullName>
    </submittedName>
</protein>
<dbReference type="EMBL" id="JBIVPC010000013">
    <property type="protein sequence ID" value="MFJ6039431.1"/>
    <property type="molecule type" value="Genomic_DNA"/>
</dbReference>
<dbReference type="RefSeq" id="WP_401485059.1">
    <property type="nucleotide sequence ID" value="NZ_JBIVPC010000013.1"/>
</dbReference>
<dbReference type="InterPro" id="IPR011990">
    <property type="entry name" value="TPR-like_helical_dom_sf"/>
</dbReference>
<feature type="region of interest" description="Disordered" evidence="1">
    <location>
        <begin position="209"/>
        <end position="251"/>
    </location>
</feature>
<dbReference type="Pfam" id="PF08238">
    <property type="entry name" value="Sel1"/>
    <property type="match status" value="2"/>
</dbReference>